<evidence type="ECO:0000256" key="4">
    <source>
        <dbReference type="ARBA" id="ARBA00022801"/>
    </source>
</evidence>
<dbReference type="InterPro" id="IPR007865">
    <property type="entry name" value="Aminopep_P_N"/>
</dbReference>
<feature type="domain" description="Aminopeptidase P N-terminal" evidence="6">
    <location>
        <begin position="48"/>
        <end position="182"/>
    </location>
</feature>
<dbReference type="AlphaFoldDB" id="C5DBE8"/>
<evidence type="ECO:0000313" key="8">
    <source>
        <dbReference type="Proteomes" id="UP000002036"/>
    </source>
</evidence>
<evidence type="ECO:0000313" key="7">
    <source>
        <dbReference type="EMBL" id="CAR21105.1"/>
    </source>
</evidence>
<dbReference type="Proteomes" id="UP000002036">
    <property type="component" value="Chromosome A"/>
</dbReference>
<keyword evidence="8" id="KW-1185">Reference proteome</keyword>
<dbReference type="GeneID" id="8290343"/>
<proteinExistence type="inferred from homology"/>
<dbReference type="KEGG" id="lth:KLTH0A02024g"/>
<dbReference type="FunFam" id="3.90.230.10:FF:000002">
    <property type="entry name" value="Xaa-Pro aminopeptidase 3"/>
    <property type="match status" value="1"/>
</dbReference>
<evidence type="ECO:0000256" key="1">
    <source>
        <dbReference type="ARBA" id="ARBA00001936"/>
    </source>
</evidence>
<dbReference type="CDD" id="cd01087">
    <property type="entry name" value="Prolidase"/>
    <property type="match status" value="1"/>
</dbReference>
<dbReference type="InterPro" id="IPR052433">
    <property type="entry name" value="X-Pro_dipept-like"/>
</dbReference>
<dbReference type="GO" id="GO:0030145">
    <property type="term" value="F:manganese ion binding"/>
    <property type="evidence" value="ECO:0007669"/>
    <property type="project" value="InterPro"/>
</dbReference>
<dbReference type="Pfam" id="PF05195">
    <property type="entry name" value="AMP_N"/>
    <property type="match status" value="1"/>
</dbReference>
<name>C5DBE8_LACTC</name>
<dbReference type="SMART" id="SM01011">
    <property type="entry name" value="AMP_N"/>
    <property type="match status" value="1"/>
</dbReference>
<keyword evidence="3" id="KW-0479">Metal-binding</keyword>
<dbReference type="GO" id="GO:0006508">
    <property type="term" value="P:proteolysis"/>
    <property type="evidence" value="ECO:0007669"/>
    <property type="project" value="TreeGrafter"/>
</dbReference>
<comment type="similarity">
    <text evidence="2">Belongs to the peptidase M24B family.</text>
</comment>
<dbReference type="MEROPS" id="M24.A09"/>
<evidence type="ECO:0000256" key="2">
    <source>
        <dbReference type="ARBA" id="ARBA00008766"/>
    </source>
</evidence>
<evidence type="ECO:0000256" key="5">
    <source>
        <dbReference type="ARBA" id="ARBA00023211"/>
    </source>
</evidence>
<evidence type="ECO:0000256" key="3">
    <source>
        <dbReference type="ARBA" id="ARBA00022723"/>
    </source>
</evidence>
<dbReference type="HOGENOM" id="CLU_017266_1_2_1"/>
<comment type="cofactor">
    <cofactor evidence="1">
        <name>Mn(2+)</name>
        <dbReference type="ChEBI" id="CHEBI:29035"/>
    </cofactor>
</comment>
<dbReference type="GO" id="GO:0070006">
    <property type="term" value="F:metalloaminopeptidase activity"/>
    <property type="evidence" value="ECO:0007669"/>
    <property type="project" value="InterPro"/>
</dbReference>
<dbReference type="Gene3D" id="3.90.230.10">
    <property type="entry name" value="Creatinase/methionine aminopeptidase superfamily"/>
    <property type="match status" value="1"/>
</dbReference>
<dbReference type="STRING" id="559295.C5DBE8"/>
<dbReference type="EMBL" id="CU928165">
    <property type="protein sequence ID" value="CAR21105.1"/>
    <property type="molecule type" value="Genomic_DNA"/>
</dbReference>
<dbReference type="Gene3D" id="3.40.350.10">
    <property type="entry name" value="Creatinase/prolidase N-terminal domain"/>
    <property type="match status" value="1"/>
</dbReference>
<keyword evidence="5" id="KW-0464">Manganese</keyword>
<protein>
    <submittedName>
        <fullName evidence="7">KLTH0A02024p</fullName>
    </submittedName>
</protein>
<dbReference type="SUPFAM" id="SSF55920">
    <property type="entry name" value="Creatinase/aminopeptidase"/>
    <property type="match status" value="1"/>
</dbReference>
<reference evidence="7 8" key="1">
    <citation type="journal article" date="2009" name="Genome Res.">
        <title>Comparative genomics of protoploid Saccharomycetaceae.</title>
        <authorList>
            <consortium name="The Genolevures Consortium"/>
            <person name="Souciet J.-L."/>
            <person name="Dujon B."/>
            <person name="Gaillardin C."/>
            <person name="Johnston M."/>
            <person name="Baret P.V."/>
            <person name="Cliften P."/>
            <person name="Sherman D.J."/>
            <person name="Weissenbach J."/>
            <person name="Westhof E."/>
            <person name="Wincker P."/>
            <person name="Jubin C."/>
            <person name="Poulain J."/>
            <person name="Barbe V."/>
            <person name="Segurens B."/>
            <person name="Artiguenave F."/>
            <person name="Anthouard V."/>
            <person name="Vacherie B."/>
            <person name="Val M.-E."/>
            <person name="Fulton R.S."/>
            <person name="Minx P."/>
            <person name="Wilson R."/>
            <person name="Durrens P."/>
            <person name="Jean G."/>
            <person name="Marck C."/>
            <person name="Martin T."/>
            <person name="Nikolski M."/>
            <person name="Rolland T."/>
            <person name="Seret M.-L."/>
            <person name="Casaregola S."/>
            <person name="Despons L."/>
            <person name="Fairhead C."/>
            <person name="Fischer G."/>
            <person name="Lafontaine I."/>
            <person name="Leh V."/>
            <person name="Lemaire M."/>
            <person name="de Montigny J."/>
            <person name="Neuveglise C."/>
            <person name="Thierry A."/>
            <person name="Blanc-Lenfle I."/>
            <person name="Bleykasten C."/>
            <person name="Diffels J."/>
            <person name="Fritsch E."/>
            <person name="Frangeul L."/>
            <person name="Goeffon A."/>
            <person name="Jauniaux N."/>
            <person name="Kachouri-Lafond R."/>
            <person name="Payen C."/>
            <person name="Potier S."/>
            <person name="Pribylova L."/>
            <person name="Ozanne C."/>
            <person name="Richard G.-F."/>
            <person name="Sacerdot C."/>
            <person name="Straub M.-L."/>
            <person name="Talla E."/>
        </authorList>
    </citation>
    <scope>NUCLEOTIDE SEQUENCE [LARGE SCALE GENOMIC DNA]</scope>
    <source>
        <strain evidence="8">ATCC 56472 / CBS 6340 / NRRL Y-8284</strain>
    </source>
</reference>
<dbReference type="OrthoDB" id="10261878at2759"/>
<organism evidence="7 8">
    <name type="scientific">Lachancea thermotolerans (strain ATCC 56472 / CBS 6340 / NRRL Y-8284)</name>
    <name type="common">Yeast</name>
    <name type="synonym">Kluyveromyces thermotolerans</name>
    <dbReference type="NCBI Taxonomy" id="559295"/>
    <lineage>
        <taxon>Eukaryota</taxon>
        <taxon>Fungi</taxon>
        <taxon>Dikarya</taxon>
        <taxon>Ascomycota</taxon>
        <taxon>Saccharomycotina</taxon>
        <taxon>Saccharomycetes</taxon>
        <taxon>Saccharomycetales</taxon>
        <taxon>Saccharomycetaceae</taxon>
        <taxon>Lachancea</taxon>
    </lineage>
</organism>
<dbReference type="PANTHER" id="PTHR43226:SF1">
    <property type="entry name" value="XAA-PRO DIPEPTIDASE"/>
    <property type="match status" value="1"/>
</dbReference>
<dbReference type="InterPro" id="IPR000994">
    <property type="entry name" value="Pept_M24"/>
</dbReference>
<gene>
    <name evidence="7" type="ordered locus">KLTH0A02024g</name>
</gene>
<dbReference type="PANTHER" id="PTHR43226">
    <property type="entry name" value="XAA-PRO AMINOPEPTIDASE 3"/>
    <property type="match status" value="1"/>
</dbReference>
<dbReference type="RefSeq" id="XP_002551547.1">
    <property type="nucleotide sequence ID" value="XM_002551501.1"/>
</dbReference>
<accession>C5DBE8</accession>
<dbReference type="InterPro" id="IPR036005">
    <property type="entry name" value="Creatinase/aminopeptidase-like"/>
</dbReference>
<dbReference type="InterPro" id="IPR029149">
    <property type="entry name" value="Creatin/AminoP/Spt16_N"/>
</dbReference>
<sequence>MPFADQLLTFSLAFLAYQLGRDSLEFTFSSRPQQKMSPSDSDLPKGKYPAKKHALKIKKNFLSKKGEEQTESTLFVAGGEIEPIKYCDQTKEFRQNRYFFYLTGVNIPGSAAFFDFKSEKLTLFLPDVDSDDVMWSGLPLSVEAAYEKFDVDEVLYAKKLPSFLSKFESSCIYTTDLDNVHDPNVAEMLVPSDPDLFYALDESRLTKDEYEIGLLRRAAKITDNCHLSVMSALPIEKNEGHFHAEFTYHAIRQGSKHQGYDPICCSGPNCSTLHYVKNDESLENKQSVLMDAGAEWENYTADVTRCFPLNGKFTKEHREIYDTVLKMQTEVMDRIKPGVEWEKLHILAHRVLIRSFLNLGIFKSGYSEEEILDRKASLCFFPHGLGHLLGMDTHDVGGRANYEDSNPLLKFLRLRRPLEENMVVTNEPGVYFNPFLIEEFLIKYPKRKEVVNEEIMEKYMYVGGVRIEDDVLVTADGCENLTGITSDPEEIERIVCDGINKGRSHFHVIA</sequence>
<dbReference type="OMA" id="DAHALFF"/>
<dbReference type="Pfam" id="PF00557">
    <property type="entry name" value="Peptidase_M24"/>
    <property type="match status" value="1"/>
</dbReference>
<dbReference type="SUPFAM" id="SSF53092">
    <property type="entry name" value="Creatinase/prolidase N-terminal domain"/>
    <property type="match status" value="1"/>
</dbReference>
<dbReference type="FunCoup" id="C5DBE8">
    <property type="interactions" value="431"/>
</dbReference>
<keyword evidence="4" id="KW-0378">Hydrolase</keyword>
<dbReference type="eggNOG" id="KOG2737">
    <property type="taxonomic scope" value="Eukaryota"/>
</dbReference>
<evidence type="ECO:0000259" key="6">
    <source>
        <dbReference type="SMART" id="SM01011"/>
    </source>
</evidence>
<dbReference type="InParanoid" id="C5DBE8"/>